<dbReference type="Pfam" id="PF13883">
    <property type="entry name" value="CREG_beta-barrel"/>
    <property type="match status" value="1"/>
</dbReference>
<keyword evidence="4" id="KW-1185">Reference proteome</keyword>
<accession>A0A7H9B8A5</accession>
<dbReference type="InterPro" id="IPR055343">
    <property type="entry name" value="CREG_beta-barrel"/>
</dbReference>
<evidence type="ECO:0000313" key="3">
    <source>
        <dbReference type="EMBL" id="QLG74988.1"/>
    </source>
</evidence>
<sequence length="224" mass="25445">MLNIIILVLLAPWFTFVHGHSELKAAKVARKMVYSESLLHFNSLTSFGLPVSMVEYYISSDGCHDVEGLSNNGNPILLLSQMSTSYKNFDSGRNVTMTIEKRSLNPFETPMSSPRGYFVGTLTKLDLDPANEKKLAKHFVHRHPDAKHWLPHDDETHVHDTLWLEFDVKNVYFVGGFGSNSYIGNISGDAYHQKLSHCHEEKNEPGYGLIQSLKIWAKVLFTEY</sequence>
<reference evidence="3 4" key="1">
    <citation type="submission" date="2020-07" db="EMBL/GenBank/DDBJ databases">
        <title>The yeast mating-type switching endonuclease HO is a domesticated member of an unorthodox homing genetic element family.</title>
        <authorList>
            <person name="Coughlan A.Y."/>
            <person name="Lombardi L."/>
            <person name="Braun-Galleani S."/>
            <person name="Martos A.R."/>
            <person name="Galeote V."/>
            <person name="Bigey F."/>
            <person name="Dequin S."/>
            <person name="Byrne K.P."/>
            <person name="Wolfe K.H."/>
        </authorList>
    </citation>
    <scope>NUCLEOTIDE SEQUENCE [LARGE SCALE GENOMIC DNA]</scope>
    <source>
        <strain evidence="3 4">NRRL Y-6702</strain>
    </source>
</reference>
<keyword evidence="1" id="KW-0732">Signal</keyword>
<protein>
    <recommendedName>
        <fullName evidence="2">CREG-like beta-barrel domain-containing protein</fullName>
    </recommendedName>
</protein>
<evidence type="ECO:0000259" key="2">
    <source>
        <dbReference type="Pfam" id="PF13883"/>
    </source>
</evidence>
<dbReference type="EMBL" id="CP058611">
    <property type="protein sequence ID" value="QLG74988.1"/>
    <property type="molecule type" value="Genomic_DNA"/>
</dbReference>
<dbReference type="GeneID" id="59238791"/>
<dbReference type="RefSeq" id="XP_037146713.1">
    <property type="nucleotide sequence ID" value="XM_037290818.1"/>
</dbReference>
<dbReference type="SUPFAM" id="SSF50475">
    <property type="entry name" value="FMN-binding split barrel"/>
    <property type="match status" value="1"/>
</dbReference>
<feature type="signal peptide" evidence="1">
    <location>
        <begin position="1"/>
        <end position="19"/>
    </location>
</feature>
<evidence type="ECO:0000256" key="1">
    <source>
        <dbReference type="SAM" id="SignalP"/>
    </source>
</evidence>
<gene>
    <name evidence="3" type="ORF">HG535_0H03150</name>
</gene>
<organism evidence="3 4">
    <name type="scientific">Zygotorulaspora mrakii</name>
    <name type="common">Zygosaccharomyces mrakii</name>
    <dbReference type="NCBI Taxonomy" id="42260"/>
    <lineage>
        <taxon>Eukaryota</taxon>
        <taxon>Fungi</taxon>
        <taxon>Dikarya</taxon>
        <taxon>Ascomycota</taxon>
        <taxon>Saccharomycotina</taxon>
        <taxon>Saccharomycetes</taxon>
        <taxon>Saccharomycetales</taxon>
        <taxon>Saccharomycetaceae</taxon>
        <taxon>Zygotorulaspora</taxon>
    </lineage>
</organism>
<dbReference type="PANTHER" id="PTHR37273">
    <property type="entry name" value="CHROMOSOME 8, WHOLE GENOME SHOTGUN SEQUENCE"/>
    <property type="match status" value="1"/>
</dbReference>
<dbReference type="Gene3D" id="2.30.110.10">
    <property type="entry name" value="Electron Transport, Fmn-binding Protein, Chain A"/>
    <property type="match status" value="1"/>
</dbReference>
<proteinExistence type="predicted"/>
<name>A0A7H9B8A5_ZYGMR</name>
<dbReference type="PANTHER" id="PTHR37273:SF1">
    <property type="entry name" value="ADL397C-AP"/>
    <property type="match status" value="1"/>
</dbReference>
<evidence type="ECO:0000313" key="4">
    <source>
        <dbReference type="Proteomes" id="UP000509704"/>
    </source>
</evidence>
<dbReference type="InterPro" id="IPR012349">
    <property type="entry name" value="Split_barrel_FMN-bd"/>
</dbReference>
<dbReference type="KEGG" id="zmk:HG535_0H03150"/>
<dbReference type="AlphaFoldDB" id="A0A7H9B8A5"/>
<feature type="chain" id="PRO_5028951746" description="CREG-like beta-barrel domain-containing protein" evidence="1">
    <location>
        <begin position="20"/>
        <end position="224"/>
    </location>
</feature>
<dbReference type="OrthoDB" id="2138282at2759"/>
<feature type="domain" description="CREG-like beta-barrel" evidence="2">
    <location>
        <begin position="22"/>
        <end position="192"/>
    </location>
</feature>
<dbReference type="Proteomes" id="UP000509704">
    <property type="component" value="Chromosome 8"/>
</dbReference>